<dbReference type="RefSeq" id="WP_055121637.1">
    <property type="nucleotide sequence ID" value="NZ_LKST01000001.1"/>
</dbReference>
<dbReference type="STRING" id="1544416.Cocul_00423"/>
<dbReference type="EMBL" id="LKST01000001">
    <property type="protein sequence ID" value="KQB85285.1"/>
    <property type="molecule type" value="Genomic_DNA"/>
</dbReference>
<protein>
    <recommendedName>
        <fullName evidence="4">Cholesterol esterase</fullName>
    </recommendedName>
</protein>
<dbReference type="PATRIC" id="fig|1544416.3.peg.428"/>
<feature type="signal peptide" evidence="1">
    <location>
        <begin position="1"/>
        <end position="28"/>
    </location>
</feature>
<keyword evidence="3" id="KW-1185">Reference proteome</keyword>
<dbReference type="Proteomes" id="UP000050517">
    <property type="component" value="Unassembled WGS sequence"/>
</dbReference>
<proteinExistence type="predicted"/>
<evidence type="ECO:0000313" key="3">
    <source>
        <dbReference type="Proteomes" id="UP000050517"/>
    </source>
</evidence>
<feature type="chain" id="PRO_5006184534" description="Cholesterol esterase" evidence="1">
    <location>
        <begin position="29"/>
        <end position="189"/>
    </location>
</feature>
<sequence length="189" mass="19538">MGHIRKIRFAAIMAGSALVTAGMGVAMAQGGLSANLALSNTIFSMQVGSLEAQGMNLFVDNEQMRDGNTGVTRLRLDEATISDMCMSMPINVPGLGERKFQMIASGPNTTASNLVIGAKNLDGSLTMIKPQIGVDAQQLSDKAEPGASAIVAQGLVANDQKIRAASVAADKLTAAGAKITIEEVDKSVC</sequence>
<name>A0A0Q0UBL7_9CORY</name>
<dbReference type="InterPro" id="IPR046198">
    <property type="entry name" value="DUF6230"/>
</dbReference>
<reference evidence="2 3" key="1">
    <citation type="submission" date="2015-10" db="EMBL/GenBank/DDBJ databases">
        <title>Corynebacteirum lowii and Corynebacterium oculi species nova, derived from human clinical disease and and emended description of Corynebacterium mastiditis.</title>
        <authorList>
            <person name="Bernard K."/>
            <person name="Pacheco A.L."/>
            <person name="Mcdougall C."/>
            <person name="Burtx T."/>
            <person name="Weibe D."/>
            <person name="Tyler S."/>
            <person name="Olson A.B."/>
            <person name="Cnockaert M."/>
            <person name="Eguchi H."/>
            <person name="Kuwahara T."/>
            <person name="Nakayama-Imaohji H."/>
            <person name="Boudewijins M."/>
            <person name="Van Hoecke F."/>
            <person name="Bernier A.-M."/>
            <person name="Vandamme P."/>
        </authorList>
    </citation>
    <scope>NUCLEOTIDE SEQUENCE [LARGE SCALE GENOMIC DNA]</scope>
    <source>
        <strain evidence="2 3">NML 130210</strain>
    </source>
</reference>
<evidence type="ECO:0008006" key="4">
    <source>
        <dbReference type="Google" id="ProtNLM"/>
    </source>
</evidence>
<dbReference type="Pfam" id="PF19741">
    <property type="entry name" value="DUF6230"/>
    <property type="match status" value="1"/>
</dbReference>
<dbReference type="OrthoDB" id="4421713at2"/>
<evidence type="ECO:0000313" key="2">
    <source>
        <dbReference type="EMBL" id="KQB85285.1"/>
    </source>
</evidence>
<comment type="caution">
    <text evidence="2">The sequence shown here is derived from an EMBL/GenBank/DDBJ whole genome shotgun (WGS) entry which is preliminary data.</text>
</comment>
<gene>
    <name evidence="2" type="ORF">Cocul_00423</name>
</gene>
<accession>A0A0Q0UBL7</accession>
<organism evidence="2 3">
    <name type="scientific">Corynebacterium oculi</name>
    <dbReference type="NCBI Taxonomy" id="1544416"/>
    <lineage>
        <taxon>Bacteria</taxon>
        <taxon>Bacillati</taxon>
        <taxon>Actinomycetota</taxon>
        <taxon>Actinomycetes</taxon>
        <taxon>Mycobacteriales</taxon>
        <taxon>Corynebacteriaceae</taxon>
        <taxon>Corynebacterium</taxon>
    </lineage>
</organism>
<dbReference type="AlphaFoldDB" id="A0A0Q0UBL7"/>
<evidence type="ECO:0000256" key="1">
    <source>
        <dbReference type="SAM" id="SignalP"/>
    </source>
</evidence>
<keyword evidence="1" id="KW-0732">Signal</keyword>